<evidence type="ECO:0000256" key="4">
    <source>
        <dbReference type="ARBA" id="ARBA00023015"/>
    </source>
</evidence>
<evidence type="ECO:0000256" key="7">
    <source>
        <dbReference type="HAMAP-Rule" id="MF_01008"/>
    </source>
</evidence>
<keyword evidence="2 7" id="KW-0963">Cytoplasm</keyword>
<dbReference type="InterPro" id="IPR003444">
    <property type="entry name" value="MraZ"/>
</dbReference>
<keyword evidence="3" id="KW-0677">Repeat</keyword>
<dbReference type="GO" id="GO:0003700">
    <property type="term" value="F:DNA-binding transcription factor activity"/>
    <property type="evidence" value="ECO:0007669"/>
    <property type="project" value="UniProtKB-UniRule"/>
</dbReference>
<dbReference type="Proteomes" id="UP000245959">
    <property type="component" value="Unassembled WGS sequence"/>
</dbReference>
<dbReference type="InterPro" id="IPR037914">
    <property type="entry name" value="SpoVT-AbrB_sf"/>
</dbReference>
<evidence type="ECO:0000256" key="6">
    <source>
        <dbReference type="ARBA" id="ARBA00023163"/>
    </source>
</evidence>
<sequence>MLIFCGQEHCLIDSNGRLKLPQRFIDDFTLRCGGEVVMHGLPEGAVALYPEEVYREMREREVEAVDSIGSSFAARRSLRRFGALTCPDTITRQGRITLPAAFREHAGLEPGCEACVVGVEIGVEIWSAERFAAEMAAINEHLRQKREREMLADLQITGENRV</sequence>
<dbReference type="PANTHER" id="PTHR34701:SF1">
    <property type="entry name" value="TRANSCRIPTIONAL REGULATOR MRAZ"/>
    <property type="match status" value="1"/>
</dbReference>
<comment type="similarity">
    <text evidence="7">Belongs to the MraZ family.</text>
</comment>
<comment type="subcellular location">
    <subcellularLocation>
        <location evidence="7">Cytoplasm</location>
        <location evidence="7">Nucleoid</location>
    </subcellularLocation>
</comment>
<organism evidence="8 9">
    <name type="scientific">Victivallis vadensis</name>
    <dbReference type="NCBI Taxonomy" id="172901"/>
    <lineage>
        <taxon>Bacteria</taxon>
        <taxon>Pseudomonadati</taxon>
        <taxon>Lentisphaerota</taxon>
        <taxon>Lentisphaeria</taxon>
        <taxon>Victivallales</taxon>
        <taxon>Victivallaceae</taxon>
        <taxon>Victivallis</taxon>
    </lineage>
</organism>
<dbReference type="HAMAP" id="MF_01008">
    <property type="entry name" value="MraZ"/>
    <property type="match status" value="1"/>
</dbReference>
<accession>A0A2U1B8E1</accession>
<keyword evidence="4 7" id="KW-0805">Transcription regulation</keyword>
<name>A0A2U1B8E1_9BACT</name>
<dbReference type="EMBL" id="QEKH01000004">
    <property type="protein sequence ID" value="PVY44892.1"/>
    <property type="molecule type" value="Genomic_DNA"/>
</dbReference>
<dbReference type="Pfam" id="PF02381">
    <property type="entry name" value="MraZ"/>
    <property type="match status" value="1"/>
</dbReference>
<dbReference type="InterPro" id="IPR007159">
    <property type="entry name" value="SpoVT-AbrB_dom"/>
</dbReference>
<dbReference type="InterPro" id="IPR038619">
    <property type="entry name" value="MraZ_sf"/>
</dbReference>
<dbReference type="RefSeq" id="WP_206212587.1">
    <property type="nucleotide sequence ID" value="NZ_CALXNT010000118.1"/>
</dbReference>
<dbReference type="AlphaFoldDB" id="A0A2U1B8E1"/>
<reference evidence="8 9" key="1">
    <citation type="submission" date="2018-04" db="EMBL/GenBank/DDBJ databases">
        <title>Genomic Encyclopedia of Type Strains, Phase IV (KMG-IV): sequencing the most valuable type-strain genomes for metagenomic binning, comparative biology and taxonomic classification.</title>
        <authorList>
            <person name="Goeker M."/>
        </authorList>
    </citation>
    <scope>NUCLEOTIDE SEQUENCE [LARGE SCALE GENOMIC DNA]</scope>
    <source>
        <strain evidence="8 9">DSM 14823</strain>
    </source>
</reference>
<evidence type="ECO:0000256" key="3">
    <source>
        <dbReference type="ARBA" id="ARBA00022737"/>
    </source>
</evidence>
<evidence type="ECO:0000256" key="5">
    <source>
        <dbReference type="ARBA" id="ARBA00023125"/>
    </source>
</evidence>
<keyword evidence="9" id="KW-1185">Reference proteome</keyword>
<proteinExistence type="inferred from homology"/>
<gene>
    <name evidence="7" type="primary">mraZ</name>
    <name evidence="8" type="ORF">C8D82_10435</name>
</gene>
<dbReference type="GeneID" id="78294205"/>
<comment type="caution">
    <text evidence="8">The sequence shown here is derived from an EMBL/GenBank/DDBJ whole genome shotgun (WGS) entry which is preliminary data.</text>
</comment>
<dbReference type="CDD" id="cd16321">
    <property type="entry name" value="MraZ_C"/>
    <property type="match status" value="1"/>
</dbReference>
<dbReference type="GO" id="GO:0009295">
    <property type="term" value="C:nucleoid"/>
    <property type="evidence" value="ECO:0007669"/>
    <property type="project" value="UniProtKB-SubCell"/>
</dbReference>
<evidence type="ECO:0000256" key="1">
    <source>
        <dbReference type="ARBA" id="ARBA00013860"/>
    </source>
</evidence>
<evidence type="ECO:0000256" key="2">
    <source>
        <dbReference type="ARBA" id="ARBA00022490"/>
    </source>
</evidence>
<keyword evidence="6 7" id="KW-0804">Transcription</keyword>
<evidence type="ECO:0000313" key="8">
    <source>
        <dbReference type="EMBL" id="PVY44892.1"/>
    </source>
</evidence>
<dbReference type="PANTHER" id="PTHR34701">
    <property type="entry name" value="TRANSCRIPTIONAL REGULATOR MRAZ"/>
    <property type="match status" value="1"/>
</dbReference>
<dbReference type="GO" id="GO:0005737">
    <property type="term" value="C:cytoplasm"/>
    <property type="evidence" value="ECO:0007669"/>
    <property type="project" value="UniProtKB-UniRule"/>
</dbReference>
<dbReference type="GO" id="GO:0000976">
    <property type="term" value="F:transcription cis-regulatory region binding"/>
    <property type="evidence" value="ECO:0007669"/>
    <property type="project" value="TreeGrafter"/>
</dbReference>
<dbReference type="InterPro" id="IPR035644">
    <property type="entry name" value="MraZ_C"/>
</dbReference>
<protein>
    <recommendedName>
        <fullName evidence="1 7">Transcriptional regulator MraZ</fullName>
    </recommendedName>
</protein>
<dbReference type="GO" id="GO:2000143">
    <property type="term" value="P:negative regulation of DNA-templated transcription initiation"/>
    <property type="evidence" value="ECO:0007669"/>
    <property type="project" value="TreeGrafter"/>
</dbReference>
<dbReference type="InterPro" id="IPR020603">
    <property type="entry name" value="MraZ_dom"/>
</dbReference>
<dbReference type="PROSITE" id="PS51740">
    <property type="entry name" value="SPOVT_ABRB"/>
    <property type="match status" value="2"/>
</dbReference>
<dbReference type="SUPFAM" id="SSF89447">
    <property type="entry name" value="AbrB/MazE/MraZ-like"/>
    <property type="match status" value="1"/>
</dbReference>
<keyword evidence="5 7" id="KW-0238">DNA-binding</keyword>
<evidence type="ECO:0000313" key="9">
    <source>
        <dbReference type="Proteomes" id="UP000245959"/>
    </source>
</evidence>
<comment type="subunit">
    <text evidence="7">Forms oligomers.</text>
</comment>
<dbReference type="Gene3D" id="3.40.1550.20">
    <property type="entry name" value="Transcriptional regulator MraZ domain"/>
    <property type="match status" value="1"/>
</dbReference>